<dbReference type="Proteomes" id="UP000044602">
    <property type="component" value="Unassembled WGS sequence"/>
</dbReference>
<dbReference type="EMBL" id="CVQH01023283">
    <property type="protein sequence ID" value="CRK34877.1"/>
    <property type="molecule type" value="Genomic_DNA"/>
</dbReference>
<name>A0A0G4ML60_VERLO</name>
<keyword evidence="2" id="KW-1185">Reference proteome</keyword>
<evidence type="ECO:0000313" key="2">
    <source>
        <dbReference type="Proteomes" id="UP000044602"/>
    </source>
</evidence>
<proteinExistence type="predicted"/>
<protein>
    <submittedName>
        <fullName evidence="1">Uncharacterized protein</fullName>
    </submittedName>
</protein>
<evidence type="ECO:0000313" key="1">
    <source>
        <dbReference type="EMBL" id="CRK34877.1"/>
    </source>
</evidence>
<reference evidence="1 2" key="1">
    <citation type="submission" date="2015-05" db="EMBL/GenBank/DDBJ databases">
        <authorList>
            <person name="Wang D.B."/>
            <person name="Wang M."/>
        </authorList>
    </citation>
    <scope>NUCLEOTIDE SEQUENCE [LARGE SCALE GENOMIC DNA]</scope>
    <source>
        <strain evidence="1">VL1</strain>
    </source>
</reference>
<organism evidence="1 2">
    <name type="scientific">Verticillium longisporum</name>
    <name type="common">Verticillium dahliae var. longisporum</name>
    <dbReference type="NCBI Taxonomy" id="100787"/>
    <lineage>
        <taxon>Eukaryota</taxon>
        <taxon>Fungi</taxon>
        <taxon>Dikarya</taxon>
        <taxon>Ascomycota</taxon>
        <taxon>Pezizomycotina</taxon>
        <taxon>Sordariomycetes</taxon>
        <taxon>Hypocreomycetidae</taxon>
        <taxon>Glomerellales</taxon>
        <taxon>Plectosphaerellaceae</taxon>
        <taxon>Verticillium</taxon>
    </lineage>
</organism>
<dbReference type="AlphaFoldDB" id="A0A0G4ML60"/>
<sequence>DQISNHDFCLSSVKSRINTTSTSVTQYWHWVDIEGGTDDVFEHQVLSDCNPPSWGLYSNPVNFHFTPQDVVDIQWAADTRKVVVRCRPGVEKDEQTGQERGDMIADFARERTKRRFLVFCEKRGIKIVKTTSDAIELAWETTKSPFVDPVEASELEMV</sequence>
<gene>
    <name evidence="1" type="ORF">BN1708_016371</name>
</gene>
<accession>A0A0G4ML60</accession>
<feature type="non-terminal residue" evidence="1">
    <location>
        <position position="1"/>
    </location>
</feature>